<name>A0A521B3H1_SACCC</name>
<sequence length="203" mass="22786">MNIIKHLLCVLINLDAYIMIKLVIKAFALLLVVLAVSCDTKKIETSRQLFAKEQERLNTFLNTVPHDSVVSNPDKLNWKEYWTRQAVDTIDKSLETGLIYFEKETGTGDVVTVGKEVGIYYYRSVIGTYEDGEVGLSEPVTNYGTGNPLIFVVGGQSGVQPGIEEAVTYMRKYGKSKVIIPSLLDNKQYQTAIYDIEVTYLSK</sequence>
<dbReference type="SUPFAM" id="SSF54534">
    <property type="entry name" value="FKBP-like"/>
    <property type="match status" value="1"/>
</dbReference>
<evidence type="ECO:0000256" key="1">
    <source>
        <dbReference type="SAM" id="Phobius"/>
    </source>
</evidence>
<dbReference type="OrthoDB" id="1121833at2"/>
<gene>
    <name evidence="2" type="ORF">SAMN06265379_101669</name>
</gene>
<evidence type="ECO:0000313" key="2">
    <source>
        <dbReference type="EMBL" id="SMO41664.1"/>
    </source>
</evidence>
<organism evidence="2 3">
    <name type="scientific">Saccharicrinis carchari</name>
    <dbReference type="NCBI Taxonomy" id="1168039"/>
    <lineage>
        <taxon>Bacteria</taxon>
        <taxon>Pseudomonadati</taxon>
        <taxon>Bacteroidota</taxon>
        <taxon>Bacteroidia</taxon>
        <taxon>Marinilabiliales</taxon>
        <taxon>Marinilabiliaceae</taxon>
        <taxon>Saccharicrinis</taxon>
    </lineage>
</organism>
<keyword evidence="3" id="KW-1185">Reference proteome</keyword>
<dbReference type="InterPro" id="IPR046357">
    <property type="entry name" value="PPIase_dom_sf"/>
</dbReference>
<dbReference type="EMBL" id="FXTB01000001">
    <property type="protein sequence ID" value="SMO41664.1"/>
    <property type="molecule type" value="Genomic_DNA"/>
</dbReference>
<dbReference type="Proteomes" id="UP000319040">
    <property type="component" value="Unassembled WGS sequence"/>
</dbReference>
<keyword evidence="1" id="KW-1133">Transmembrane helix</keyword>
<proteinExistence type="predicted"/>
<dbReference type="GO" id="GO:0003755">
    <property type="term" value="F:peptidyl-prolyl cis-trans isomerase activity"/>
    <property type="evidence" value="ECO:0007669"/>
    <property type="project" value="InterPro"/>
</dbReference>
<evidence type="ECO:0000313" key="3">
    <source>
        <dbReference type="Proteomes" id="UP000319040"/>
    </source>
</evidence>
<keyword evidence="1" id="KW-0812">Transmembrane</keyword>
<reference evidence="2 3" key="1">
    <citation type="submission" date="2017-05" db="EMBL/GenBank/DDBJ databases">
        <authorList>
            <person name="Varghese N."/>
            <person name="Submissions S."/>
        </authorList>
    </citation>
    <scope>NUCLEOTIDE SEQUENCE [LARGE SCALE GENOMIC DNA]</scope>
    <source>
        <strain evidence="2 3">DSM 27040</strain>
    </source>
</reference>
<protein>
    <submittedName>
        <fullName evidence="2">FKBP-type peptidyl-prolyl cis-trans isomerase</fullName>
    </submittedName>
</protein>
<accession>A0A521B3H1</accession>
<dbReference type="AlphaFoldDB" id="A0A521B3H1"/>
<keyword evidence="2" id="KW-0413">Isomerase</keyword>
<feature type="transmembrane region" description="Helical" evidence="1">
    <location>
        <begin position="16"/>
        <end position="38"/>
    </location>
</feature>
<keyword evidence="1" id="KW-0472">Membrane</keyword>
<dbReference type="Gene3D" id="3.10.50.40">
    <property type="match status" value="1"/>
</dbReference>